<evidence type="ECO:0000259" key="5">
    <source>
        <dbReference type="PROSITE" id="PS50002"/>
    </source>
</evidence>
<dbReference type="CDD" id="cd06767">
    <property type="entry name" value="PDZ3_DLG5-like"/>
    <property type="match status" value="1"/>
</dbReference>
<feature type="compositionally biased region" description="Polar residues" evidence="4">
    <location>
        <begin position="1328"/>
        <end position="1353"/>
    </location>
</feature>
<dbReference type="CDD" id="cd06765">
    <property type="entry name" value="PDZ2_DLG5-like"/>
    <property type="match status" value="1"/>
</dbReference>
<feature type="compositionally biased region" description="Basic residues" evidence="4">
    <location>
        <begin position="1428"/>
        <end position="1439"/>
    </location>
</feature>
<dbReference type="Pfam" id="PF00619">
    <property type="entry name" value="CARD"/>
    <property type="match status" value="1"/>
</dbReference>
<feature type="domain" description="PDZ" evidence="7">
    <location>
        <begin position="711"/>
        <end position="797"/>
    </location>
</feature>
<keyword evidence="3" id="KW-0175">Coiled coil</keyword>
<dbReference type="CDD" id="cd11860">
    <property type="entry name" value="SH3_DLG5"/>
    <property type="match status" value="1"/>
</dbReference>
<feature type="compositionally biased region" description="Basic and acidic residues" evidence="4">
    <location>
        <begin position="1361"/>
        <end position="1374"/>
    </location>
</feature>
<reference evidence="10" key="1">
    <citation type="submission" date="2025-08" db="UniProtKB">
        <authorList>
            <consortium name="RefSeq"/>
        </authorList>
    </citation>
    <scope>IDENTIFICATION</scope>
    <source>
        <tissue evidence="10">Gonads</tissue>
    </source>
</reference>
<evidence type="ECO:0000259" key="6">
    <source>
        <dbReference type="PROSITE" id="PS50052"/>
    </source>
</evidence>
<dbReference type="PANTHER" id="PTHR46360:SF1">
    <property type="entry name" value="DISKS LARGE HOMOLOG 5"/>
    <property type="match status" value="1"/>
</dbReference>
<dbReference type="SMART" id="SM00072">
    <property type="entry name" value="GuKc"/>
    <property type="match status" value="1"/>
</dbReference>
<feature type="compositionally biased region" description="Low complexity" evidence="4">
    <location>
        <begin position="1619"/>
        <end position="1642"/>
    </location>
</feature>
<feature type="domain" description="PDZ" evidence="7">
    <location>
        <begin position="805"/>
        <end position="882"/>
    </location>
</feature>
<feature type="compositionally biased region" description="Low complexity" evidence="4">
    <location>
        <begin position="1084"/>
        <end position="1103"/>
    </location>
</feature>
<dbReference type="Pfam" id="PF00625">
    <property type="entry name" value="Guanylate_kin"/>
    <property type="match status" value="1"/>
</dbReference>
<dbReference type="Proteomes" id="UP000085678">
    <property type="component" value="Unplaced"/>
</dbReference>
<dbReference type="SUPFAM" id="SSF47986">
    <property type="entry name" value="DEATH domain"/>
    <property type="match status" value="1"/>
</dbReference>
<feature type="coiled-coil region" evidence="3">
    <location>
        <begin position="260"/>
        <end position="381"/>
    </location>
</feature>
<feature type="compositionally biased region" description="Polar residues" evidence="4">
    <location>
        <begin position="1206"/>
        <end position="1225"/>
    </location>
</feature>
<dbReference type="SUPFAM" id="SSF50156">
    <property type="entry name" value="PDZ domain-like"/>
    <property type="match status" value="4"/>
</dbReference>
<dbReference type="PANTHER" id="PTHR46360">
    <property type="entry name" value="DISKS LARGE HOMOLOG 5"/>
    <property type="match status" value="1"/>
</dbReference>
<dbReference type="CDD" id="cd01671">
    <property type="entry name" value="CARD"/>
    <property type="match status" value="1"/>
</dbReference>
<dbReference type="PROSITE" id="PS50002">
    <property type="entry name" value="SH3"/>
    <property type="match status" value="1"/>
</dbReference>
<dbReference type="GO" id="GO:0035331">
    <property type="term" value="P:negative regulation of hippo signaling"/>
    <property type="evidence" value="ECO:0007669"/>
    <property type="project" value="TreeGrafter"/>
</dbReference>
<dbReference type="Gene3D" id="2.30.42.10">
    <property type="match status" value="4"/>
</dbReference>
<evidence type="ECO:0000256" key="1">
    <source>
        <dbReference type="ARBA" id="ARBA00022443"/>
    </source>
</evidence>
<dbReference type="SMART" id="SM00326">
    <property type="entry name" value="SH3"/>
    <property type="match status" value="1"/>
</dbReference>
<feature type="compositionally biased region" description="Polar residues" evidence="4">
    <location>
        <begin position="1595"/>
        <end position="1609"/>
    </location>
</feature>
<dbReference type="InterPro" id="IPR008145">
    <property type="entry name" value="GK/Ca_channel_bsu"/>
</dbReference>
<feature type="region of interest" description="Disordered" evidence="4">
    <location>
        <begin position="927"/>
        <end position="971"/>
    </location>
</feature>
<gene>
    <name evidence="10" type="primary">LOC106166134</name>
</gene>
<evidence type="ECO:0000259" key="7">
    <source>
        <dbReference type="PROSITE" id="PS50106"/>
    </source>
</evidence>
<dbReference type="InParanoid" id="A0A1S3IP94"/>
<feature type="compositionally biased region" description="Low complexity" evidence="4">
    <location>
        <begin position="1376"/>
        <end position="1387"/>
    </location>
</feature>
<feature type="coiled-coil region" evidence="3">
    <location>
        <begin position="157"/>
        <end position="191"/>
    </location>
</feature>
<dbReference type="InterPro" id="IPR001315">
    <property type="entry name" value="CARD"/>
</dbReference>
<feature type="compositionally biased region" description="Low complexity" evidence="4">
    <location>
        <begin position="1831"/>
        <end position="1842"/>
    </location>
</feature>
<evidence type="ECO:0000313" key="9">
    <source>
        <dbReference type="Proteomes" id="UP000085678"/>
    </source>
</evidence>
<protein>
    <submittedName>
        <fullName evidence="10">Disks large homolog 5</fullName>
    </submittedName>
</protein>
<feature type="region of interest" description="Disordered" evidence="4">
    <location>
        <begin position="1476"/>
        <end position="1498"/>
    </location>
</feature>
<dbReference type="SMART" id="SM00228">
    <property type="entry name" value="PDZ"/>
    <property type="match status" value="4"/>
</dbReference>
<feature type="domain" description="CARD" evidence="8">
    <location>
        <begin position="1"/>
        <end position="94"/>
    </location>
</feature>
<feature type="region of interest" description="Disordered" evidence="4">
    <location>
        <begin position="1065"/>
        <end position="1443"/>
    </location>
</feature>
<feature type="compositionally biased region" description="Basic residues" evidence="4">
    <location>
        <begin position="1843"/>
        <end position="1853"/>
    </location>
</feature>
<dbReference type="CDD" id="cd06764">
    <property type="entry name" value="PDZ1_DLG5-like"/>
    <property type="match status" value="1"/>
</dbReference>
<dbReference type="GeneID" id="106166134"/>
<feature type="compositionally biased region" description="Basic and acidic residues" evidence="4">
    <location>
        <begin position="957"/>
        <end position="971"/>
    </location>
</feature>
<evidence type="ECO:0000313" key="10">
    <source>
        <dbReference type="RefSeq" id="XP_013400032.1"/>
    </source>
</evidence>
<feature type="domain" description="PDZ" evidence="7">
    <location>
        <begin position="1653"/>
        <end position="1734"/>
    </location>
</feature>
<dbReference type="Pfam" id="PF00595">
    <property type="entry name" value="PDZ"/>
    <property type="match status" value="4"/>
</dbReference>
<evidence type="ECO:0000256" key="4">
    <source>
        <dbReference type="SAM" id="MobiDB-lite"/>
    </source>
</evidence>
<dbReference type="InterPro" id="IPR035537">
    <property type="entry name" value="DLG5_SH3"/>
</dbReference>
<dbReference type="InterPro" id="IPR036028">
    <property type="entry name" value="SH3-like_dom_sf"/>
</dbReference>
<dbReference type="STRING" id="7574.A0A1S3IP94"/>
<dbReference type="SUPFAM" id="SSF50044">
    <property type="entry name" value="SH3-domain"/>
    <property type="match status" value="1"/>
</dbReference>
<sequence>MEEKHRELLQQHRSKFVQSVDVERLYPILKGTETSPGALRNEDIQEISQLPSKEEKVEKLLDVLPAAGPQAFQALCLALETTYPHLLTVMFLGTKSPPQTDSRSPSASLASSSSDDVLRNTPDTEDDSSSQDAPYPSSTYRRNGPPSHDYDFNQSNLHLLKQELKLVVQDRDHLKEELQKTQSQLDSYSKMASMGSGDTKNVTDKHLVRDYDWLKTQCDAAMNELQTMKTQLSITMNKCDKAVRESDYYRNEHRISVDKLEGTRIELHAQKQEISELQGEKQRLQQEVIDLQESREENKHEIEELRKQQREVISESGSNEILTRMYDTAIEKYEAIRKDNESLSKRYADLMSTRDIAIHKLESVQEENTRLKKQYTDVCNERDRAIKERVALQKQCTDVVRQWDKSLRTVEDLREQLSKTQQQANQSVVRVTKEIARLTEERNAAIEEYRLVMSERGQVHKEMEQLQDKLNEANKKGEVYEKDKKTLRDEIETLRHEITSALHDRDKAIKECNDVRVKYGDIVTAKIEVQKERDEVRRDVEMLTHERNVARKERHEALEQRDRIIRETWKLADEKEYSTKEAEMKKEIEKLKEDVEEVRKEAETAKNRRDWAFSERDKIVLERESMRALCDQLRRERDRLVSELGEALRDSDELKKDKSKKEKELKTIKEHYDAMLDKENRKQQLNAIGHNHSRDSAIDTDLQEWETETLEVDVGGVNDEDFGFELVGGRDDPRFPSDYSIFVGSVTKGSDADGKLKVNDVVLKVNNVDVTNADRLVAVQAIQNGGGILNMVIRRRKCTTKAVQPVHLNISGNKQIGIHPELGMYIGKIVPGTAAARESNLAVGDRLLTVNGRSVDGKSVSDVLSIMESNSDCLSLNVQKFIPVPSSFLPSGCQSNQNLMEGIQATPQTVETTIGSQRFPKFWIDNSSKQNSASNKGSQSGSSECSTPGHTPRKFGKKDENKENIPEKRSSHHENFITLAWDKLVNRSRHKQEKERLSKSGTAITDTSLKTAEEDALTQLNSVLDDIDYKPRVEKRKRVKIEENGGTWPKYRGALEFTSAGTISLVPGEHKKKERPGIPEMLSQQTPNQQQQLQEQQKQQPQQYASPRSAYPKMTQNIPGVSSIGRDTNKSHHFPVKVHSPQNSSDMSAKYGPSFVVEKPPQKPLHSSSQHGHSSKPKYPKATVKHSSVDEISSDGEKRFEPLHYPNTSTPDMDFSVTSGHNNYYPSPRHRPTSAPSNKRGPGHRPPINATYSSPIAKPGSLEVQPMYLPNQQKTYGTQPTSPRDKISPLSNKLQERAAGYHPASYQGMVKSQPVYTPSSTAHHRRTSPNVYGQPQSVGPLFPSTSQPTSPRVTSPPGIHQRPEPLRSYIRHEPYSTSPSPSFSSSTVDRATPTPSEEQFPYGGVSAPKAYHSSGQLEHSDGFSTFPKRGHHHPHHTARIRIPSQDSVNNSVSKIIWSAGSLSDRSSPMSPYLHLEHPGTNSSTGSIPSVEPPRTRKKPEIGETRHISIEKTFQPLGIQIKPGKNGSGIFISSVGQNSLAKHYGLEVGDQILEVCGLSLRTANETQAAIVLRQCGDSMTMLVQYLPDKFEDNGEDSGSSQSSRATSPATSPKLVKHGSNETITSSTPTNSPRNNPNNQSSSSQDSHVPMEPRFVFLQKSAASSLGISLIGGNAVGIFVHEVQKDSVACGPNGLRCGDQILEFNGVDLRSATAEQAAHELSKPSERVTILARYDIVRYNKIRDQPGDSFYIRTLFDRQAENEGELSFKRDDVLYIEDTLYNGMPGTWKAWLVDDEGNKLQCGTIPSKYRMEDELAMKRSLSESLQEEELKNASSRRGSATARRSFFRRKKHQRNNSKDSRELASFSDVSINTDSVPILDDGTVLTYQRVERLDYKVCRPVMILGPLAEPLINKLTSESPDKYCRCESMPMKALAGSVEKALSDGQLVDYRIKDDHYECITVEAVKQIVEKNRHAMLDVSAHAIERLHRLQIYPIVLYCKHKSSKELREVKDTRFLPEKMTSKSAKQLYEQFQKVEQDCRHLFSSMVQGGNSLAYMSTQIKSAIDIEQKKTIWVPSGNI</sequence>
<feature type="region of interest" description="Disordered" evidence="4">
    <location>
        <begin position="96"/>
        <end position="153"/>
    </location>
</feature>
<dbReference type="Gene3D" id="3.40.50.300">
    <property type="entry name" value="P-loop containing nucleotide triphosphate hydrolases"/>
    <property type="match status" value="1"/>
</dbReference>
<dbReference type="InterPro" id="IPR001478">
    <property type="entry name" value="PDZ"/>
</dbReference>
<feature type="region of interest" description="Disordered" evidence="4">
    <location>
        <begin position="1589"/>
        <end position="1646"/>
    </location>
</feature>
<dbReference type="PROSITE" id="PS50209">
    <property type="entry name" value="CARD"/>
    <property type="match status" value="1"/>
</dbReference>
<dbReference type="CDD" id="cd06766">
    <property type="entry name" value="PDZ4_DLG5-like"/>
    <property type="match status" value="1"/>
</dbReference>
<proteinExistence type="predicted"/>
<keyword evidence="1 2" id="KW-0728">SH3 domain</keyword>
<dbReference type="GO" id="GO:0042981">
    <property type="term" value="P:regulation of apoptotic process"/>
    <property type="evidence" value="ECO:0007669"/>
    <property type="project" value="InterPro"/>
</dbReference>
<dbReference type="InterPro" id="IPR011029">
    <property type="entry name" value="DEATH-like_dom_sf"/>
</dbReference>
<evidence type="ECO:0000259" key="8">
    <source>
        <dbReference type="PROSITE" id="PS50209"/>
    </source>
</evidence>
<evidence type="ECO:0000256" key="3">
    <source>
        <dbReference type="SAM" id="Coils"/>
    </source>
</evidence>
<dbReference type="Gene3D" id="1.10.533.10">
    <property type="entry name" value="Death Domain, Fas"/>
    <property type="match status" value="1"/>
</dbReference>
<accession>A0A1S3IP94</accession>
<name>A0A1S3IP94_LINAN</name>
<feature type="coiled-coil region" evidence="3">
    <location>
        <begin position="410"/>
        <end position="671"/>
    </location>
</feature>
<dbReference type="InterPro" id="IPR001452">
    <property type="entry name" value="SH3_domain"/>
</dbReference>
<feature type="compositionally biased region" description="Low complexity" evidence="4">
    <location>
        <begin position="927"/>
        <end position="943"/>
    </location>
</feature>
<feature type="compositionally biased region" description="Polar residues" evidence="4">
    <location>
        <begin position="130"/>
        <end position="141"/>
    </location>
</feature>
<feature type="compositionally biased region" description="Basic and acidic residues" evidence="4">
    <location>
        <begin position="1068"/>
        <end position="1077"/>
    </location>
</feature>
<dbReference type="SUPFAM" id="SSF52540">
    <property type="entry name" value="P-loop containing nucleoside triphosphate hydrolases"/>
    <property type="match status" value="1"/>
</dbReference>
<dbReference type="PROSITE" id="PS50052">
    <property type="entry name" value="GUANYLATE_KINASE_2"/>
    <property type="match status" value="1"/>
</dbReference>
<dbReference type="InterPro" id="IPR053004">
    <property type="entry name" value="MAGUK_Signaling_Regulators"/>
</dbReference>
<dbReference type="PROSITE" id="PS50106">
    <property type="entry name" value="PDZ"/>
    <property type="match status" value="4"/>
</dbReference>
<dbReference type="InterPro" id="IPR027417">
    <property type="entry name" value="P-loop_NTPase"/>
</dbReference>
<dbReference type="RefSeq" id="XP_013400032.1">
    <property type="nucleotide sequence ID" value="XM_013544578.2"/>
</dbReference>
<dbReference type="OrthoDB" id="10067129at2759"/>
<dbReference type="InterPro" id="IPR008144">
    <property type="entry name" value="Guanylate_kin-like_dom"/>
</dbReference>
<dbReference type="FunCoup" id="A0A1S3IP94">
    <property type="interactions" value="806"/>
</dbReference>
<feature type="compositionally biased region" description="Polar residues" evidence="4">
    <location>
        <begin position="1270"/>
        <end position="1282"/>
    </location>
</feature>
<dbReference type="InterPro" id="IPR036034">
    <property type="entry name" value="PDZ_sf"/>
</dbReference>
<dbReference type="GO" id="GO:0005886">
    <property type="term" value="C:plasma membrane"/>
    <property type="evidence" value="ECO:0007669"/>
    <property type="project" value="TreeGrafter"/>
</dbReference>
<feature type="compositionally biased region" description="Low complexity" evidence="4">
    <location>
        <begin position="102"/>
        <end position="114"/>
    </location>
</feature>
<dbReference type="Gene3D" id="2.30.30.40">
    <property type="entry name" value="SH3 Domains"/>
    <property type="match status" value="1"/>
</dbReference>
<feature type="region of interest" description="Disordered" evidence="4">
    <location>
        <begin position="1824"/>
        <end position="1861"/>
    </location>
</feature>
<feature type="domain" description="Guanylate kinase-like" evidence="6">
    <location>
        <begin position="1935"/>
        <end position="2063"/>
    </location>
</feature>
<evidence type="ECO:0000256" key="2">
    <source>
        <dbReference type="PROSITE-ProRule" id="PRU00192"/>
    </source>
</evidence>
<dbReference type="KEGG" id="lak:106166134"/>
<keyword evidence="9" id="KW-1185">Reference proteome</keyword>
<feature type="domain" description="SH3" evidence="5">
    <location>
        <begin position="1745"/>
        <end position="1813"/>
    </location>
</feature>
<feature type="domain" description="PDZ" evidence="7">
    <location>
        <begin position="1506"/>
        <end position="1586"/>
    </location>
</feature>
<organism evidence="9 10">
    <name type="scientific">Lingula anatina</name>
    <name type="common">Brachiopod</name>
    <name type="synonym">Lingula unguis</name>
    <dbReference type="NCBI Taxonomy" id="7574"/>
    <lineage>
        <taxon>Eukaryota</taxon>
        <taxon>Metazoa</taxon>
        <taxon>Spiralia</taxon>
        <taxon>Lophotrochozoa</taxon>
        <taxon>Brachiopoda</taxon>
        <taxon>Linguliformea</taxon>
        <taxon>Lingulata</taxon>
        <taxon>Lingulida</taxon>
        <taxon>Linguloidea</taxon>
        <taxon>Lingulidae</taxon>
        <taxon>Lingula</taxon>
    </lineage>
</organism>